<dbReference type="Proteomes" id="UP000199126">
    <property type="component" value="Unassembled WGS sequence"/>
</dbReference>
<name>A0A1H8N649_9EURY</name>
<dbReference type="OrthoDB" id="241927at2157"/>
<evidence type="ECO:0000313" key="2">
    <source>
        <dbReference type="EMBL" id="SEO25151.1"/>
    </source>
</evidence>
<keyword evidence="1" id="KW-0812">Transmembrane</keyword>
<dbReference type="EMBL" id="FODV01000001">
    <property type="protein sequence ID" value="SEO25151.1"/>
    <property type="molecule type" value="Genomic_DNA"/>
</dbReference>
<evidence type="ECO:0000256" key="1">
    <source>
        <dbReference type="SAM" id="Phobius"/>
    </source>
</evidence>
<proteinExistence type="predicted"/>
<dbReference type="AlphaFoldDB" id="A0A1H8N649"/>
<keyword evidence="3" id="KW-1185">Reference proteome</keyword>
<gene>
    <name evidence="2" type="ORF">SAMN04487948_101345</name>
</gene>
<sequence length="91" mass="10190">MTLLEALFVFVVGYVSGTVTRWFAGFAAFAALALAFFGLAAPPAFFDLVDPVVDVYTGNELLFLSGLLFAISEVRQTGRARARRWRRRRRD</sequence>
<organism evidence="2 3">
    <name type="scientific">Halogranum amylolyticum</name>
    <dbReference type="NCBI Taxonomy" id="660520"/>
    <lineage>
        <taxon>Archaea</taxon>
        <taxon>Methanobacteriati</taxon>
        <taxon>Methanobacteriota</taxon>
        <taxon>Stenosarchaea group</taxon>
        <taxon>Halobacteria</taxon>
        <taxon>Halobacteriales</taxon>
        <taxon>Haloferacaceae</taxon>
    </lineage>
</organism>
<keyword evidence="1" id="KW-1133">Transmembrane helix</keyword>
<keyword evidence="1" id="KW-0472">Membrane</keyword>
<protein>
    <submittedName>
        <fullName evidence="2">Uncharacterized protein</fullName>
    </submittedName>
</protein>
<reference evidence="3" key="1">
    <citation type="submission" date="2016-10" db="EMBL/GenBank/DDBJ databases">
        <authorList>
            <person name="Varghese N."/>
            <person name="Submissions S."/>
        </authorList>
    </citation>
    <scope>NUCLEOTIDE SEQUENCE [LARGE SCALE GENOMIC DNA]</scope>
    <source>
        <strain evidence="3">CGMCC 1.10121</strain>
    </source>
</reference>
<dbReference type="RefSeq" id="WP_089821011.1">
    <property type="nucleotide sequence ID" value="NZ_FODV01000001.1"/>
</dbReference>
<accession>A0A1H8N649</accession>
<evidence type="ECO:0000313" key="3">
    <source>
        <dbReference type="Proteomes" id="UP000199126"/>
    </source>
</evidence>
<feature type="transmembrane region" description="Helical" evidence="1">
    <location>
        <begin position="22"/>
        <end position="41"/>
    </location>
</feature>
<feature type="transmembrane region" description="Helical" evidence="1">
    <location>
        <begin position="61"/>
        <end position="78"/>
    </location>
</feature>